<sequence length="111" mass="12110">MLAFVYEFFLNTLAYLSNRFPAGTPPDTAAAIPPPVPSEIEEIGAEVVPADDSPDTEIEEIVEIEIPATQANDVVAVPPPHDNVGYHGSLCYTALQNFHLYAEGRMSDRHD</sequence>
<reference evidence="1" key="1">
    <citation type="journal article" date="2016" name="Nat. Genet.">
        <title>A high-quality carrot genome assembly provides new insights into carotenoid accumulation and asterid genome evolution.</title>
        <authorList>
            <person name="Iorizzo M."/>
            <person name="Ellison S."/>
            <person name="Senalik D."/>
            <person name="Zeng P."/>
            <person name="Satapoomin P."/>
            <person name="Huang J."/>
            <person name="Bowman M."/>
            <person name="Iovene M."/>
            <person name="Sanseverino W."/>
            <person name="Cavagnaro P."/>
            <person name="Yildiz M."/>
            <person name="Macko-Podgorni A."/>
            <person name="Moranska E."/>
            <person name="Grzebelus E."/>
            <person name="Grzebelus D."/>
            <person name="Ashrafi H."/>
            <person name="Zheng Z."/>
            <person name="Cheng S."/>
            <person name="Spooner D."/>
            <person name="Van Deynze A."/>
            <person name="Simon P."/>
        </authorList>
    </citation>
    <scope>NUCLEOTIDE SEQUENCE</scope>
    <source>
        <tissue evidence="1">Leaf</tissue>
    </source>
</reference>
<gene>
    <name evidence="1" type="ORF">DCAR_0832627</name>
</gene>
<evidence type="ECO:0000313" key="1">
    <source>
        <dbReference type="EMBL" id="WOH13118.1"/>
    </source>
</evidence>
<dbReference type="Proteomes" id="UP000077755">
    <property type="component" value="Chromosome 8"/>
</dbReference>
<name>A0A175YRX6_DAUCS</name>
<reference evidence="1" key="2">
    <citation type="submission" date="2022-03" db="EMBL/GenBank/DDBJ databases">
        <title>Draft title - Genomic analysis of global carrot germplasm unveils the trajectory of domestication and the origin of high carotenoid orange carrot.</title>
        <authorList>
            <person name="Iorizzo M."/>
            <person name="Ellison S."/>
            <person name="Senalik D."/>
            <person name="Macko-Podgorni A."/>
            <person name="Grzebelus D."/>
            <person name="Bostan H."/>
            <person name="Rolling W."/>
            <person name="Curaba J."/>
            <person name="Simon P."/>
        </authorList>
    </citation>
    <scope>NUCLEOTIDE SEQUENCE</scope>
    <source>
        <tissue evidence="1">Leaf</tissue>
    </source>
</reference>
<organism evidence="1 2">
    <name type="scientific">Daucus carota subsp. sativus</name>
    <name type="common">Carrot</name>
    <dbReference type="NCBI Taxonomy" id="79200"/>
    <lineage>
        <taxon>Eukaryota</taxon>
        <taxon>Viridiplantae</taxon>
        <taxon>Streptophyta</taxon>
        <taxon>Embryophyta</taxon>
        <taxon>Tracheophyta</taxon>
        <taxon>Spermatophyta</taxon>
        <taxon>Magnoliopsida</taxon>
        <taxon>eudicotyledons</taxon>
        <taxon>Gunneridae</taxon>
        <taxon>Pentapetalae</taxon>
        <taxon>asterids</taxon>
        <taxon>campanulids</taxon>
        <taxon>Apiales</taxon>
        <taxon>Apiaceae</taxon>
        <taxon>Apioideae</taxon>
        <taxon>Scandiceae</taxon>
        <taxon>Daucinae</taxon>
        <taxon>Daucus</taxon>
        <taxon>Daucus sect. Daucus</taxon>
    </lineage>
</organism>
<dbReference type="AlphaFoldDB" id="A0A175YRX6"/>
<evidence type="ECO:0000313" key="2">
    <source>
        <dbReference type="Proteomes" id="UP000077755"/>
    </source>
</evidence>
<accession>A0A175YRX6</accession>
<keyword evidence="2" id="KW-1185">Reference proteome</keyword>
<dbReference type="EMBL" id="CP093350">
    <property type="protein sequence ID" value="WOH13118.1"/>
    <property type="molecule type" value="Genomic_DNA"/>
</dbReference>
<protein>
    <submittedName>
        <fullName evidence="1">Uncharacterized protein</fullName>
    </submittedName>
</protein>
<proteinExistence type="predicted"/>
<dbReference type="Gramene" id="KZM85632">
    <property type="protein sequence ID" value="KZM85632"/>
    <property type="gene ID" value="DCAR_026946"/>
</dbReference>